<dbReference type="SUPFAM" id="SSF48371">
    <property type="entry name" value="ARM repeat"/>
    <property type="match status" value="1"/>
</dbReference>
<dbReference type="InterPro" id="IPR004155">
    <property type="entry name" value="PBS_lyase_HEAT"/>
</dbReference>
<evidence type="ECO:0000313" key="4">
    <source>
        <dbReference type="Proteomes" id="UP000615026"/>
    </source>
</evidence>
<protein>
    <submittedName>
        <fullName evidence="3">HEAT repeat domain-containing protein</fullName>
    </submittedName>
</protein>
<dbReference type="InterPro" id="IPR011989">
    <property type="entry name" value="ARM-like"/>
</dbReference>
<keyword evidence="2" id="KW-0605">Phycobilisome</keyword>
<evidence type="ECO:0000313" key="3">
    <source>
        <dbReference type="EMBL" id="MBE9065112.1"/>
    </source>
</evidence>
<reference evidence="3" key="1">
    <citation type="submission" date="2020-10" db="EMBL/GenBank/DDBJ databases">
        <authorList>
            <person name="Castelo-Branco R."/>
            <person name="Eusebio N."/>
            <person name="Adriana R."/>
            <person name="Vieira A."/>
            <person name="Brugerolle De Fraissinette N."/>
            <person name="Rezende De Castro R."/>
            <person name="Schneider M.P."/>
            <person name="Vasconcelos V."/>
            <person name="Leao P.N."/>
        </authorList>
    </citation>
    <scope>NUCLEOTIDE SEQUENCE</scope>
    <source>
        <strain evidence="3">LEGE 11479</strain>
    </source>
</reference>
<gene>
    <name evidence="3" type="ORF">IQ260_00385</name>
</gene>
<accession>A0A928ZRT9</accession>
<dbReference type="RefSeq" id="WP_193989791.1">
    <property type="nucleotide sequence ID" value="NZ_JADEXP010000001.1"/>
</dbReference>
<dbReference type="EMBL" id="JADEXP010000001">
    <property type="protein sequence ID" value="MBE9065112.1"/>
    <property type="molecule type" value="Genomic_DNA"/>
</dbReference>
<dbReference type="AlphaFoldDB" id="A0A928ZRT9"/>
<organism evidence="3 4">
    <name type="scientific">Leptolyngbya cf. ectocarpi LEGE 11479</name>
    <dbReference type="NCBI Taxonomy" id="1828722"/>
    <lineage>
        <taxon>Bacteria</taxon>
        <taxon>Bacillati</taxon>
        <taxon>Cyanobacteriota</taxon>
        <taxon>Cyanophyceae</taxon>
        <taxon>Leptolyngbyales</taxon>
        <taxon>Leptolyngbyaceae</taxon>
        <taxon>Leptolyngbya group</taxon>
        <taxon>Leptolyngbya</taxon>
    </lineage>
</organism>
<evidence type="ECO:0000256" key="2">
    <source>
        <dbReference type="ARBA" id="ARBA00022738"/>
    </source>
</evidence>
<comment type="caution">
    <text evidence="3">The sequence shown here is derived from an EMBL/GenBank/DDBJ whole genome shotgun (WGS) entry which is preliminary data.</text>
</comment>
<sequence length="224" mass="24451">MAISLEQIKQQLSSEDLGQRLRAINLLREIEPAQAFELIQTVINDDSSRVRYAAISQMSSLGMQDKETSLTVLRGALYHDPEADVQAAAADSIGALKLVDAYDDLATAYNNTSEWIVQMSIVACLGELGVKEGFNLLEQALKSENNLVALTAVGAMGELKDPRGVSLLLPFASNEDWQVRHRLAQALSNYLKTPQAEVVLPVLTTLAKDDSEIVADAANYYLNN</sequence>
<keyword evidence="1" id="KW-0042">Antenna complex</keyword>
<dbReference type="Pfam" id="PF13646">
    <property type="entry name" value="HEAT_2"/>
    <property type="match status" value="2"/>
</dbReference>
<dbReference type="PANTHER" id="PTHR12697">
    <property type="entry name" value="PBS LYASE HEAT-LIKE PROTEIN"/>
    <property type="match status" value="1"/>
</dbReference>
<dbReference type="InterPro" id="IPR016024">
    <property type="entry name" value="ARM-type_fold"/>
</dbReference>
<dbReference type="Proteomes" id="UP000615026">
    <property type="component" value="Unassembled WGS sequence"/>
</dbReference>
<dbReference type="PANTHER" id="PTHR12697:SF5">
    <property type="entry name" value="DEOXYHYPUSINE HYDROXYLASE"/>
    <property type="match status" value="1"/>
</dbReference>
<keyword evidence="4" id="KW-1185">Reference proteome</keyword>
<proteinExistence type="predicted"/>
<dbReference type="SMART" id="SM00567">
    <property type="entry name" value="EZ_HEAT"/>
    <property type="match status" value="6"/>
</dbReference>
<evidence type="ECO:0000256" key="1">
    <source>
        <dbReference type="ARBA" id="ARBA00022549"/>
    </source>
</evidence>
<dbReference type="GO" id="GO:0016491">
    <property type="term" value="F:oxidoreductase activity"/>
    <property type="evidence" value="ECO:0007669"/>
    <property type="project" value="TreeGrafter"/>
</dbReference>
<dbReference type="Gene3D" id="1.25.10.10">
    <property type="entry name" value="Leucine-rich Repeat Variant"/>
    <property type="match status" value="1"/>
</dbReference>
<dbReference type="GO" id="GO:0030089">
    <property type="term" value="C:phycobilisome"/>
    <property type="evidence" value="ECO:0007669"/>
    <property type="project" value="UniProtKB-KW"/>
</dbReference>
<name>A0A928ZRT9_LEPEC</name>